<keyword evidence="11" id="KW-1185">Reference proteome</keyword>
<keyword evidence="7" id="KW-0597">Phosphoprotein</keyword>
<feature type="modified residue" description="4-aspartylphosphate" evidence="7">
    <location>
        <position position="53"/>
    </location>
</feature>
<dbReference type="PROSITE" id="PS50110">
    <property type="entry name" value="RESPONSE_REGULATORY"/>
    <property type="match status" value="1"/>
</dbReference>
<dbReference type="Gene3D" id="1.10.8.60">
    <property type="match status" value="1"/>
</dbReference>
<dbReference type="EMBL" id="CP003418">
    <property type="protein sequence ID" value="AFH48125.1"/>
    <property type="molecule type" value="Genomic_DNA"/>
</dbReference>
<dbReference type="RefSeq" id="WP_014559284.1">
    <property type="nucleotide sequence ID" value="NC_017464.1"/>
</dbReference>
<evidence type="ECO:0000256" key="5">
    <source>
        <dbReference type="ARBA" id="ARBA00023159"/>
    </source>
</evidence>
<proteinExistence type="predicted"/>
<dbReference type="InterPro" id="IPR011006">
    <property type="entry name" value="CheY-like_superfamily"/>
</dbReference>
<evidence type="ECO:0000256" key="6">
    <source>
        <dbReference type="ARBA" id="ARBA00023163"/>
    </source>
</evidence>
<evidence type="ECO:0000256" key="4">
    <source>
        <dbReference type="ARBA" id="ARBA00023125"/>
    </source>
</evidence>
<accession>I0AGL8</accession>
<dbReference type="InterPro" id="IPR003593">
    <property type="entry name" value="AAA+_ATPase"/>
</dbReference>
<evidence type="ECO:0000313" key="11">
    <source>
        <dbReference type="Proteomes" id="UP000007394"/>
    </source>
</evidence>
<dbReference type="InterPro" id="IPR002078">
    <property type="entry name" value="Sigma_54_int"/>
</dbReference>
<keyword evidence="4" id="KW-0238">DNA-binding</keyword>
<dbReference type="PRINTS" id="PR01590">
    <property type="entry name" value="HTHFIS"/>
</dbReference>
<dbReference type="Gene3D" id="1.10.10.60">
    <property type="entry name" value="Homeodomain-like"/>
    <property type="match status" value="1"/>
</dbReference>
<dbReference type="AlphaFoldDB" id="I0AGL8"/>
<feature type="domain" description="Sigma-54 factor interaction" evidence="8">
    <location>
        <begin position="143"/>
        <end position="372"/>
    </location>
</feature>
<dbReference type="Pfam" id="PF02954">
    <property type="entry name" value="HTH_8"/>
    <property type="match status" value="1"/>
</dbReference>
<dbReference type="InterPro" id="IPR002197">
    <property type="entry name" value="HTH_Fis"/>
</dbReference>
<dbReference type="FunFam" id="1.10.8.60:FF:000014">
    <property type="entry name" value="DNA-binding transcriptional regulator NtrC"/>
    <property type="match status" value="1"/>
</dbReference>
<evidence type="ECO:0000259" key="9">
    <source>
        <dbReference type="PROSITE" id="PS50110"/>
    </source>
</evidence>
<dbReference type="eggNOG" id="COG2204">
    <property type="taxonomic scope" value="Bacteria"/>
</dbReference>
<dbReference type="Pfam" id="PF25601">
    <property type="entry name" value="AAA_lid_14"/>
    <property type="match status" value="1"/>
</dbReference>
<keyword evidence="3" id="KW-0805">Transcription regulation</keyword>
<dbReference type="PANTHER" id="PTHR32071">
    <property type="entry name" value="TRANSCRIPTIONAL REGULATORY PROTEIN"/>
    <property type="match status" value="1"/>
</dbReference>
<dbReference type="GO" id="GO:0006355">
    <property type="term" value="P:regulation of DNA-templated transcription"/>
    <property type="evidence" value="ECO:0007669"/>
    <property type="project" value="InterPro"/>
</dbReference>
<evidence type="ECO:0000313" key="10">
    <source>
        <dbReference type="EMBL" id="AFH48125.1"/>
    </source>
</evidence>
<keyword evidence="2" id="KW-0067">ATP-binding</keyword>
<evidence type="ECO:0000256" key="7">
    <source>
        <dbReference type="PROSITE-ProRule" id="PRU00169"/>
    </source>
</evidence>
<name>I0AGL8_IGNAJ</name>
<dbReference type="PROSITE" id="PS50045">
    <property type="entry name" value="SIGMA54_INTERACT_4"/>
    <property type="match status" value="1"/>
</dbReference>
<dbReference type="Proteomes" id="UP000007394">
    <property type="component" value="Chromosome"/>
</dbReference>
<organism evidence="10 11">
    <name type="scientific">Ignavibacterium album (strain DSM 19864 / JCM 16511 / NBRC 101810 / Mat9-16)</name>
    <dbReference type="NCBI Taxonomy" id="945713"/>
    <lineage>
        <taxon>Bacteria</taxon>
        <taxon>Pseudomonadati</taxon>
        <taxon>Ignavibacteriota</taxon>
        <taxon>Ignavibacteria</taxon>
        <taxon>Ignavibacteriales</taxon>
        <taxon>Ignavibacteriaceae</taxon>
        <taxon>Ignavibacterium</taxon>
    </lineage>
</organism>
<sequence>MEKLIFIVDDEQAISKLLTYWVRDKWKYNAESFATGEDVLKNLHKRPDVVLLDIMLPGLDGIETLKRIKAFDENLPVIMLSAQGSIEVAVDSLKFGAYDYFTKPIDQQKLELAIKNAIKSYDLTKELQNLKENVKQTYSFDNIISADGKMQDVFKLVSKVLDNDISVLIYGESGTGKELIARAIHYNGRRKDRPFIAVNCASIPRELLESELFGHERGSFTGAHQRKLGKFEVARGGTIFLDEVGELEMVLQAKLLRVIQQKEFERVGGTEIIKTDVRIISATNKDLKKAVENKEFREDLFYRLNSFPIHIPPLRQRRGDILILAEHFLKKFNDKLGKNCKGFTRRALKLIYDYSWPGNVREMENTIERCLIISEGEMIDVEDLPPHIRTEDYPAGFDFAGPLFTDDTIIPFEKLKEEAIRHALKVTDGNIVEAAKKLQLGRATIYRLMDKYGIEH</sequence>
<dbReference type="InterPro" id="IPR058031">
    <property type="entry name" value="AAA_lid_NorR"/>
</dbReference>
<dbReference type="GO" id="GO:0043565">
    <property type="term" value="F:sequence-specific DNA binding"/>
    <property type="evidence" value="ECO:0007669"/>
    <property type="project" value="InterPro"/>
</dbReference>
<dbReference type="Pfam" id="PF00158">
    <property type="entry name" value="Sigma54_activat"/>
    <property type="match status" value="1"/>
</dbReference>
<dbReference type="InterPro" id="IPR025662">
    <property type="entry name" value="Sigma_54_int_dom_ATP-bd_1"/>
</dbReference>
<dbReference type="InterPro" id="IPR009057">
    <property type="entry name" value="Homeodomain-like_sf"/>
</dbReference>
<dbReference type="STRING" id="945713.IALB_0413"/>
<dbReference type="Pfam" id="PF00072">
    <property type="entry name" value="Response_reg"/>
    <property type="match status" value="1"/>
</dbReference>
<evidence type="ECO:0000256" key="2">
    <source>
        <dbReference type="ARBA" id="ARBA00022840"/>
    </source>
</evidence>
<dbReference type="CDD" id="cd00009">
    <property type="entry name" value="AAA"/>
    <property type="match status" value="1"/>
</dbReference>
<dbReference type="HOGENOM" id="CLU_000445_0_6_10"/>
<dbReference type="InterPro" id="IPR001789">
    <property type="entry name" value="Sig_transdc_resp-reg_receiver"/>
</dbReference>
<dbReference type="SMART" id="SM00448">
    <property type="entry name" value="REC"/>
    <property type="match status" value="1"/>
</dbReference>
<dbReference type="SMART" id="SM00382">
    <property type="entry name" value="AAA"/>
    <property type="match status" value="1"/>
</dbReference>
<dbReference type="SUPFAM" id="SSF52540">
    <property type="entry name" value="P-loop containing nucleoside triphosphate hydrolases"/>
    <property type="match status" value="1"/>
</dbReference>
<dbReference type="GO" id="GO:0000160">
    <property type="term" value="P:phosphorelay signal transduction system"/>
    <property type="evidence" value="ECO:0007669"/>
    <property type="project" value="InterPro"/>
</dbReference>
<dbReference type="InterPro" id="IPR027417">
    <property type="entry name" value="P-loop_NTPase"/>
</dbReference>
<keyword evidence="1" id="KW-0547">Nucleotide-binding</keyword>
<dbReference type="KEGG" id="ial:IALB_0413"/>
<keyword evidence="5" id="KW-0010">Activator</keyword>
<reference evidence="10 11" key="1">
    <citation type="journal article" date="2012" name="Front. Microbiol.">
        <title>Complete genome of Ignavibacterium album, a metabolically versatile, flagellated, facultative anaerobe from the phylum Chlorobi.</title>
        <authorList>
            <person name="Liu Z."/>
            <person name="Frigaard N.-U."/>
            <person name="Vogl K."/>
            <person name="Iino T."/>
            <person name="Ohkuma M."/>
            <person name="Overmann J."/>
            <person name="Bryant D.A."/>
        </authorList>
    </citation>
    <scope>NUCLEOTIDE SEQUENCE [LARGE SCALE GENOMIC DNA]</scope>
    <source>
        <strain evidence="11">DSM 19864 / JCM 16511 / NBRC 101810 / Mat9-16</strain>
    </source>
</reference>
<dbReference type="Gene3D" id="3.40.50.2300">
    <property type="match status" value="1"/>
</dbReference>
<feature type="domain" description="Response regulatory" evidence="9">
    <location>
        <begin position="4"/>
        <end position="118"/>
    </location>
</feature>
<keyword evidence="6" id="KW-0804">Transcription</keyword>
<evidence type="ECO:0000256" key="3">
    <source>
        <dbReference type="ARBA" id="ARBA00023015"/>
    </source>
</evidence>
<dbReference type="SUPFAM" id="SSF46689">
    <property type="entry name" value="Homeodomain-like"/>
    <property type="match status" value="1"/>
</dbReference>
<evidence type="ECO:0000256" key="1">
    <source>
        <dbReference type="ARBA" id="ARBA00022741"/>
    </source>
</evidence>
<protein>
    <submittedName>
        <fullName evidence="10">NtrC family response regulator</fullName>
    </submittedName>
</protein>
<dbReference type="OrthoDB" id="9782110at2"/>
<evidence type="ECO:0000259" key="8">
    <source>
        <dbReference type="PROSITE" id="PS50045"/>
    </source>
</evidence>
<dbReference type="FunFam" id="3.40.50.300:FF:000006">
    <property type="entry name" value="DNA-binding transcriptional regulator NtrC"/>
    <property type="match status" value="1"/>
</dbReference>
<dbReference type="SUPFAM" id="SSF52172">
    <property type="entry name" value="CheY-like"/>
    <property type="match status" value="1"/>
</dbReference>
<dbReference type="GO" id="GO:0005524">
    <property type="term" value="F:ATP binding"/>
    <property type="evidence" value="ECO:0007669"/>
    <property type="project" value="UniProtKB-KW"/>
</dbReference>
<dbReference type="PROSITE" id="PS00675">
    <property type="entry name" value="SIGMA54_INTERACT_1"/>
    <property type="match status" value="1"/>
</dbReference>
<gene>
    <name evidence="10" type="ordered locus">IALB_0413</name>
</gene>
<dbReference type="Gene3D" id="3.40.50.300">
    <property type="entry name" value="P-loop containing nucleotide triphosphate hydrolases"/>
    <property type="match status" value="1"/>
</dbReference>